<dbReference type="Proteomes" id="UP000309997">
    <property type="component" value="Unassembled WGS sequence"/>
</dbReference>
<name>A0ACC4C1H1_POPAL</name>
<reference evidence="1 2" key="1">
    <citation type="journal article" date="2024" name="Plant Biotechnol. J.">
        <title>Genome and CRISPR/Cas9 system of a widespread forest tree (Populus alba) in the world.</title>
        <authorList>
            <person name="Liu Y.J."/>
            <person name="Jiang P.F."/>
            <person name="Han X.M."/>
            <person name="Li X.Y."/>
            <person name="Wang H.M."/>
            <person name="Wang Y.J."/>
            <person name="Wang X.X."/>
            <person name="Zeng Q.Y."/>
        </authorList>
    </citation>
    <scope>NUCLEOTIDE SEQUENCE [LARGE SCALE GENOMIC DNA]</scope>
    <source>
        <strain evidence="2">cv. PAL-ZL1</strain>
    </source>
</reference>
<evidence type="ECO:0000313" key="2">
    <source>
        <dbReference type="Proteomes" id="UP000309997"/>
    </source>
</evidence>
<organism evidence="1 2">
    <name type="scientific">Populus alba</name>
    <name type="common">White poplar</name>
    <dbReference type="NCBI Taxonomy" id="43335"/>
    <lineage>
        <taxon>Eukaryota</taxon>
        <taxon>Viridiplantae</taxon>
        <taxon>Streptophyta</taxon>
        <taxon>Embryophyta</taxon>
        <taxon>Tracheophyta</taxon>
        <taxon>Spermatophyta</taxon>
        <taxon>Magnoliopsida</taxon>
        <taxon>eudicotyledons</taxon>
        <taxon>Gunneridae</taxon>
        <taxon>Pentapetalae</taxon>
        <taxon>rosids</taxon>
        <taxon>fabids</taxon>
        <taxon>Malpighiales</taxon>
        <taxon>Salicaceae</taxon>
        <taxon>Saliceae</taxon>
        <taxon>Populus</taxon>
    </lineage>
</organism>
<accession>A0ACC4C1H1</accession>
<protein>
    <submittedName>
        <fullName evidence="1">Uncharacterized protein</fullName>
    </submittedName>
</protein>
<sequence>MGDLQTEKPLKKIAEAFKELEATIKSQTQEVEVAPFSHACSLVSPLFGCLGIAFKFAEMDYVAKVHDLAEASKSIDTLQSVLDKDIERNSVRKGGSHSRNLLRVKRGLDMVRVLFEQIMVAEGNSLKGPASKAYAQVFAPHHGWAIRKAVAAGMYALPTKAQLLKKLNEDESSAIIQMQSYVAASAPVIMYVDKLFLSRELEAFAGRWDWVLGVSSDFIHLGFVKIFRATRCGSSLASQNLPWHCWSMFSVSAVSALLVALHLVPSRYCLEAACFCPVFCMFLLSFLFVSAFWDTFLKPLYYFWMNICHLPELHDRKFRLNMQQKPKSDLVNEAPASVHPPFNCFLPPPPPDSNSTLQVAIAGTEFGTKQMDRIQGRNEIYKVSLTPPGRHIRNESCIQKQASHVVYTAH</sequence>
<gene>
    <name evidence="1" type="ORF">D5086_012201</name>
</gene>
<evidence type="ECO:0000313" key="1">
    <source>
        <dbReference type="EMBL" id="KAL3585334.1"/>
    </source>
</evidence>
<keyword evidence="2" id="KW-1185">Reference proteome</keyword>
<dbReference type="EMBL" id="RCHU02000006">
    <property type="protein sequence ID" value="KAL3585334.1"/>
    <property type="molecule type" value="Genomic_DNA"/>
</dbReference>
<comment type="caution">
    <text evidence="1">The sequence shown here is derived from an EMBL/GenBank/DDBJ whole genome shotgun (WGS) entry which is preliminary data.</text>
</comment>
<proteinExistence type="predicted"/>